<feature type="transmembrane region" description="Helical" evidence="1">
    <location>
        <begin position="253"/>
        <end position="274"/>
    </location>
</feature>
<feature type="transmembrane region" description="Helical" evidence="1">
    <location>
        <begin position="82"/>
        <end position="106"/>
    </location>
</feature>
<dbReference type="EMBL" id="HBIZ01058848">
    <property type="protein sequence ID" value="CAE0784204.1"/>
    <property type="molecule type" value="Transcribed_RNA"/>
</dbReference>
<keyword evidence="1" id="KW-1133">Transmembrane helix</keyword>
<name>A0A7S4C271_CHRCT</name>
<organism evidence="3">
    <name type="scientific">Chrysotila carterae</name>
    <name type="common">Marine alga</name>
    <name type="synonym">Syracosphaera carterae</name>
    <dbReference type="NCBI Taxonomy" id="13221"/>
    <lineage>
        <taxon>Eukaryota</taxon>
        <taxon>Haptista</taxon>
        <taxon>Haptophyta</taxon>
        <taxon>Prymnesiophyceae</taxon>
        <taxon>Isochrysidales</taxon>
        <taxon>Isochrysidaceae</taxon>
        <taxon>Chrysotila</taxon>
    </lineage>
</organism>
<evidence type="ECO:0008006" key="4">
    <source>
        <dbReference type="Google" id="ProtNLM"/>
    </source>
</evidence>
<feature type="transmembrane region" description="Helical" evidence="1">
    <location>
        <begin position="192"/>
        <end position="208"/>
    </location>
</feature>
<reference evidence="3" key="1">
    <citation type="submission" date="2021-01" db="EMBL/GenBank/DDBJ databases">
        <authorList>
            <person name="Corre E."/>
            <person name="Pelletier E."/>
            <person name="Niang G."/>
            <person name="Scheremetjew M."/>
            <person name="Finn R."/>
            <person name="Kale V."/>
            <person name="Holt S."/>
            <person name="Cochrane G."/>
            <person name="Meng A."/>
            <person name="Brown T."/>
            <person name="Cohen L."/>
        </authorList>
    </citation>
    <scope>NUCLEOTIDE SEQUENCE</scope>
    <source>
        <strain evidence="3">CCMP645</strain>
    </source>
</reference>
<evidence type="ECO:0000256" key="2">
    <source>
        <dbReference type="SAM" id="SignalP"/>
    </source>
</evidence>
<dbReference type="AlphaFoldDB" id="A0A7S4C271"/>
<feature type="chain" id="PRO_5031113673" description="Sphingomyelin synthase-like domain-containing protein" evidence="2">
    <location>
        <begin position="23"/>
        <end position="354"/>
    </location>
</feature>
<keyword evidence="1" id="KW-0472">Membrane</keyword>
<accession>A0A7S4C271</accession>
<gene>
    <name evidence="3" type="ORF">PCAR00345_LOCUS36909</name>
</gene>
<feature type="signal peptide" evidence="2">
    <location>
        <begin position="1"/>
        <end position="22"/>
    </location>
</feature>
<proteinExistence type="predicted"/>
<evidence type="ECO:0000256" key="1">
    <source>
        <dbReference type="SAM" id="Phobius"/>
    </source>
</evidence>
<sequence>MSSMLSLRAAPFIGWMAVLALAASLAGLCGYPSLNLRKSTASCSLLKGCDASVPSNTSGTCCVTLPELCAPTSTAALLSPKWLAYLAGSGGPLITWLPLVCGAASLPDIWKPLRPSLLWYLALIGPVRHTHRILPSSWDPSGHVFVYGMQLIPWLASARLGVGVTLWLRAWSICLVFLSATTAAFFHTPSETAAGLLLLLPLWGFLMRRQGMELDVQNLMSDTASSHEECSLLSGARRWFPHEDQSLSSPGRVASTTFAAVLWIVVAVAVWSTASSREMPQLAGEAGYDIVLWLLLAFVESRAAALCERRLQRRQRDAAGSMRAASSSEATIACPHEGNCVMRARGANVGSGGD</sequence>
<evidence type="ECO:0000313" key="3">
    <source>
        <dbReference type="EMBL" id="CAE0784204.1"/>
    </source>
</evidence>
<keyword evidence="2" id="KW-0732">Signal</keyword>
<protein>
    <recommendedName>
        <fullName evidence="4">Sphingomyelin synthase-like domain-containing protein</fullName>
    </recommendedName>
</protein>
<keyword evidence="1" id="KW-0812">Transmembrane</keyword>
<feature type="transmembrane region" description="Helical" evidence="1">
    <location>
        <begin position="286"/>
        <end position="307"/>
    </location>
</feature>